<accession>A0A5M7BQY6</accession>
<sequence length="58" mass="6461">MSYDAGWFKSSRSSAASNTCVEVRLTDRTVAVRDSKSPNDGQIQVSHAVWRDFLASLR</sequence>
<dbReference type="EMBL" id="VWPH01000007">
    <property type="protein sequence ID" value="KAA5832666.1"/>
    <property type="molecule type" value="Genomic_DNA"/>
</dbReference>
<protein>
    <submittedName>
        <fullName evidence="2">DUF397 domain-containing protein</fullName>
    </submittedName>
</protein>
<comment type="caution">
    <text evidence="2">The sequence shown here is derived from an EMBL/GenBank/DDBJ whole genome shotgun (WGS) entry which is preliminary data.</text>
</comment>
<evidence type="ECO:0000313" key="2">
    <source>
        <dbReference type="EMBL" id="KAA5832666.1"/>
    </source>
</evidence>
<proteinExistence type="predicted"/>
<reference evidence="2 3" key="1">
    <citation type="submission" date="2019-09" db="EMBL/GenBank/DDBJ databases">
        <title>Draft genome sequence of the thermophilic Saccharopolyspora hirsuta VKM Ac-666T.</title>
        <authorList>
            <person name="Lobastova T.G."/>
            <person name="Fokina V."/>
            <person name="Bragin E.Y."/>
            <person name="Shtratnikova V.Y."/>
            <person name="Starodumova I.P."/>
            <person name="Tarlachkov S.V."/>
            <person name="Donova M.V."/>
        </authorList>
    </citation>
    <scope>NUCLEOTIDE SEQUENCE [LARGE SCALE GENOMIC DNA]</scope>
    <source>
        <strain evidence="2 3">VKM Ac-666</strain>
    </source>
</reference>
<dbReference type="RefSeq" id="WP_150067652.1">
    <property type="nucleotide sequence ID" value="NZ_VWPH01000007.1"/>
</dbReference>
<keyword evidence="3" id="KW-1185">Reference proteome</keyword>
<feature type="domain" description="DUF397" evidence="1">
    <location>
        <begin position="5"/>
        <end position="58"/>
    </location>
</feature>
<dbReference type="Pfam" id="PF04149">
    <property type="entry name" value="DUF397"/>
    <property type="match status" value="1"/>
</dbReference>
<organism evidence="2 3">
    <name type="scientific">Saccharopolyspora hirsuta</name>
    <dbReference type="NCBI Taxonomy" id="1837"/>
    <lineage>
        <taxon>Bacteria</taxon>
        <taxon>Bacillati</taxon>
        <taxon>Actinomycetota</taxon>
        <taxon>Actinomycetes</taxon>
        <taxon>Pseudonocardiales</taxon>
        <taxon>Pseudonocardiaceae</taxon>
        <taxon>Saccharopolyspora</taxon>
    </lineage>
</organism>
<evidence type="ECO:0000259" key="1">
    <source>
        <dbReference type="Pfam" id="PF04149"/>
    </source>
</evidence>
<name>A0A5M7BQY6_SACHI</name>
<dbReference type="OrthoDB" id="3430276at2"/>
<gene>
    <name evidence="2" type="ORF">F1721_16900</name>
</gene>
<dbReference type="Proteomes" id="UP000323946">
    <property type="component" value="Unassembled WGS sequence"/>
</dbReference>
<evidence type="ECO:0000313" key="3">
    <source>
        <dbReference type="Proteomes" id="UP000323946"/>
    </source>
</evidence>
<dbReference type="InterPro" id="IPR007278">
    <property type="entry name" value="DUF397"/>
</dbReference>
<dbReference type="AlphaFoldDB" id="A0A5M7BQY6"/>